<reference evidence="1" key="1">
    <citation type="submission" date="2023-04" db="EMBL/GenBank/DDBJ databases">
        <title>Draft Genome sequencing of Naganishia species isolated from polar environments using Oxford Nanopore Technology.</title>
        <authorList>
            <person name="Leo P."/>
            <person name="Venkateswaran K."/>
        </authorList>
    </citation>
    <scope>NUCLEOTIDE SEQUENCE</scope>
    <source>
        <strain evidence="1">MNA-CCFEE 5423</strain>
    </source>
</reference>
<dbReference type="EMBL" id="JASBWT010000023">
    <property type="protein sequence ID" value="KAJ9095000.1"/>
    <property type="molecule type" value="Genomic_DNA"/>
</dbReference>
<dbReference type="Proteomes" id="UP001227268">
    <property type="component" value="Unassembled WGS sequence"/>
</dbReference>
<accession>A0ACC2V792</accession>
<proteinExistence type="predicted"/>
<protein>
    <submittedName>
        <fullName evidence="1">Uncharacterized protein</fullName>
    </submittedName>
</protein>
<comment type="caution">
    <text evidence="1">The sequence shown here is derived from an EMBL/GenBank/DDBJ whole genome shotgun (WGS) entry which is preliminary data.</text>
</comment>
<organism evidence="1 2">
    <name type="scientific">Naganishia friedmannii</name>
    <dbReference type="NCBI Taxonomy" id="89922"/>
    <lineage>
        <taxon>Eukaryota</taxon>
        <taxon>Fungi</taxon>
        <taxon>Dikarya</taxon>
        <taxon>Basidiomycota</taxon>
        <taxon>Agaricomycotina</taxon>
        <taxon>Tremellomycetes</taxon>
        <taxon>Filobasidiales</taxon>
        <taxon>Filobasidiaceae</taxon>
        <taxon>Naganishia</taxon>
    </lineage>
</organism>
<keyword evidence="2" id="KW-1185">Reference proteome</keyword>
<evidence type="ECO:0000313" key="2">
    <source>
        <dbReference type="Proteomes" id="UP001227268"/>
    </source>
</evidence>
<sequence length="105" mass="11522">MPKSVPTSKAARKAQIKRRQQDLADLSAKSDNEEHEHKIESDGGDDDDLISSSPTAVEIPPPPPKTKQKVAKPDNPRSGYKKVTVGSAAIEKKMGREQPEHLKSR</sequence>
<name>A0ACC2V792_9TREE</name>
<gene>
    <name evidence="1" type="ORF">QFC21_005793</name>
</gene>
<evidence type="ECO:0000313" key="1">
    <source>
        <dbReference type="EMBL" id="KAJ9095000.1"/>
    </source>
</evidence>